<dbReference type="Gene3D" id="1.10.260.40">
    <property type="entry name" value="lambda repressor-like DNA-binding domains"/>
    <property type="match status" value="1"/>
</dbReference>
<dbReference type="Proteomes" id="UP000052013">
    <property type="component" value="Unassembled WGS sequence"/>
</dbReference>
<dbReference type="Pfam" id="PF01381">
    <property type="entry name" value="HTH_3"/>
    <property type="match status" value="1"/>
</dbReference>
<name>A0A0R1SIH5_9LACO</name>
<proteinExistence type="predicted"/>
<dbReference type="SMART" id="SM00530">
    <property type="entry name" value="HTH_XRE"/>
    <property type="match status" value="1"/>
</dbReference>
<accession>A0A0R1SIH5</accession>
<feature type="domain" description="HTH cro/C1-type" evidence="2">
    <location>
        <begin position="15"/>
        <end position="69"/>
    </location>
</feature>
<comment type="caution">
    <text evidence="3">The sequence shown here is derived from an EMBL/GenBank/DDBJ whole genome shotgun (WGS) entry which is preliminary data.</text>
</comment>
<dbReference type="SUPFAM" id="SSF47413">
    <property type="entry name" value="lambda repressor-like DNA-binding domains"/>
    <property type="match status" value="1"/>
</dbReference>
<dbReference type="InterPro" id="IPR010982">
    <property type="entry name" value="Lambda_DNA-bd_dom_sf"/>
</dbReference>
<evidence type="ECO:0000256" key="1">
    <source>
        <dbReference type="ARBA" id="ARBA00023125"/>
    </source>
</evidence>
<evidence type="ECO:0000313" key="4">
    <source>
        <dbReference type="Proteomes" id="UP000052013"/>
    </source>
</evidence>
<protein>
    <recommendedName>
        <fullName evidence="2">HTH cro/C1-type domain-containing protein</fullName>
    </recommendedName>
</protein>
<dbReference type="PANTHER" id="PTHR46558">
    <property type="entry name" value="TRACRIPTIONAL REGULATORY PROTEIN-RELATED-RELATED"/>
    <property type="match status" value="1"/>
</dbReference>
<sequence>MWLTTEAFNVIVNRLKVYRAANGWTQQDLADRLGVTRQTIAAVENGKYSLSLKMAFDIAKAFGVQLQDVFQDADEKDK</sequence>
<dbReference type="STRING" id="1423739.FC85_GL002829"/>
<dbReference type="CDD" id="cd00093">
    <property type="entry name" value="HTH_XRE"/>
    <property type="match status" value="1"/>
</dbReference>
<gene>
    <name evidence="3" type="ORF">FC85_GL002829</name>
</gene>
<dbReference type="EMBL" id="AZEY01000041">
    <property type="protein sequence ID" value="KRL66522.1"/>
    <property type="molecule type" value="Genomic_DNA"/>
</dbReference>
<keyword evidence="1" id="KW-0238">DNA-binding</keyword>
<dbReference type="PROSITE" id="PS50943">
    <property type="entry name" value="HTH_CROC1"/>
    <property type="match status" value="1"/>
</dbReference>
<evidence type="ECO:0000313" key="3">
    <source>
        <dbReference type="EMBL" id="KRL66522.1"/>
    </source>
</evidence>
<dbReference type="PANTHER" id="PTHR46558:SF4">
    <property type="entry name" value="DNA-BIDING PHAGE PROTEIN"/>
    <property type="match status" value="1"/>
</dbReference>
<dbReference type="PATRIC" id="fig|1423739.3.peg.2940"/>
<organism evidence="3 4">
    <name type="scientific">Lentilactobacillus diolivorans DSM 14421</name>
    <dbReference type="NCBI Taxonomy" id="1423739"/>
    <lineage>
        <taxon>Bacteria</taxon>
        <taxon>Bacillati</taxon>
        <taxon>Bacillota</taxon>
        <taxon>Bacilli</taxon>
        <taxon>Lactobacillales</taxon>
        <taxon>Lactobacillaceae</taxon>
        <taxon>Lentilactobacillus</taxon>
    </lineage>
</organism>
<reference evidence="3 4" key="1">
    <citation type="journal article" date="2015" name="Genome Announc.">
        <title>Expanding the biotechnology potential of lactobacilli through comparative genomics of 213 strains and associated genera.</title>
        <authorList>
            <person name="Sun Z."/>
            <person name="Harris H.M."/>
            <person name="McCann A."/>
            <person name="Guo C."/>
            <person name="Argimon S."/>
            <person name="Zhang W."/>
            <person name="Yang X."/>
            <person name="Jeffery I.B."/>
            <person name="Cooney J.C."/>
            <person name="Kagawa T.F."/>
            <person name="Liu W."/>
            <person name="Song Y."/>
            <person name="Salvetti E."/>
            <person name="Wrobel A."/>
            <person name="Rasinkangas P."/>
            <person name="Parkhill J."/>
            <person name="Rea M.C."/>
            <person name="O'Sullivan O."/>
            <person name="Ritari J."/>
            <person name="Douillard F.P."/>
            <person name="Paul Ross R."/>
            <person name="Yang R."/>
            <person name="Briner A.E."/>
            <person name="Felis G.E."/>
            <person name="de Vos W.M."/>
            <person name="Barrangou R."/>
            <person name="Klaenhammer T.R."/>
            <person name="Caufield P.W."/>
            <person name="Cui Y."/>
            <person name="Zhang H."/>
            <person name="O'Toole P.W."/>
        </authorList>
    </citation>
    <scope>NUCLEOTIDE SEQUENCE [LARGE SCALE GENOMIC DNA]</scope>
    <source>
        <strain evidence="3 4">DSM 14421</strain>
    </source>
</reference>
<dbReference type="GO" id="GO:0003677">
    <property type="term" value="F:DNA binding"/>
    <property type="evidence" value="ECO:0007669"/>
    <property type="project" value="UniProtKB-KW"/>
</dbReference>
<dbReference type="AlphaFoldDB" id="A0A0R1SIH5"/>
<dbReference type="InterPro" id="IPR001387">
    <property type="entry name" value="Cro/C1-type_HTH"/>
</dbReference>
<evidence type="ECO:0000259" key="2">
    <source>
        <dbReference type="PROSITE" id="PS50943"/>
    </source>
</evidence>